<evidence type="ECO:0000313" key="2">
    <source>
        <dbReference type="EMBL" id="GBG29495.1"/>
    </source>
</evidence>
<proteinExistence type="predicted"/>
<feature type="domain" description="Macro" evidence="1">
    <location>
        <begin position="1"/>
        <end position="242"/>
    </location>
</feature>
<organism evidence="2 3">
    <name type="scientific">Hondaea fermentalgiana</name>
    <dbReference type="NCBI Taxonomy" id="2315210"/>
    <lineage>
        <taxon>Eukaryota</taxon>
        <taxon>Sar</taxon>
        <taxon>Stramenopiles</taxon>
        <taxon>Bigyra</taxon>
        <taxon>Labyrinthulomycetes</taxon>
        <taxon>Thraustochytrida</taxon>
        <taxon>Thraustochytriidae</taxon>
        <taxon>Hondaea</taxon>
    </lineage>
</organism>
<gene>
    <name evidence="2" type="ORF">FCC1311_057162</name>
</gene>
<dbReference type="Proteomes" id="UP000241890">
    <property type="component" value="Unassembled WGS sequence"/>
</dbReference>
<dbReference type="InterPro" id="IPR043472">
    <property type="entry name" value="Macro_dom-like"/>
</dbReference>
<accession>A0A2R5GFX0</accession>
<comment type="caution">
    <text evidence="2">The sequence shown here is derived from an EMBL/GenBank/DDBJ whole genome shotgun (WGS) entry which is preliminary data.</text>
</comment>
<evidence type="ECO:0000259" key="1">
    <source>
        <dbReference type="PROSITE" id="PS51154"/>
    </source>
</evidence>
<dbReference type="OrthoDB" id="78737at2759"/>
<reference evidence="2 3" key="1">
    <citation type="submission" date="2017-12" db="EMBL/GenBank/DDBJ databases">
        <title>Sequencing, de novo assembly and annotation of complete genome of a new Thraustochytrid species, strain FCC1311.</title>
        <authorList>
            <person name="Sedici K."/>
            <person name="Godart F."/>
            <person name="Aiese Cigliano R."/>
            <person name="Sanseverino W."/>
            <person name="Barakat M."/>
            <person name="Ortet P."/>
            <person name="Marechal E."/>
            <person name="Cagnac O."/>
            <person name="Amato A."/>
        </authorList>
    </citation>
    <scope>NUCLEOTIDE SEQUENCE [LARGE SCALE GENOMIC DNA]</scope>
</reference>
<protein>
    <submittedName>
        <fullName evidence="2">Core histone macro-H2A.1</fullName>
    </submittedName>
</protein>
<sequence>MAAGWRRVRRVAAGVEIWRVRDVVSPGPSSHAHEHVQRVLVNPANERLEGTKCPYFPRGGPLPVAEQHGWTSGWGGMEAGPNMLYPAQTIDGRVHAEGGAALREDLRNLQAKANGAPLELGSAVRSSAPGRLADLGFDAIVHVAVPFCDEPEAETLLQASFFNGLACAFGTFSDASEIRIVDLPLLGSGARGFSRQASVMALSRALGETKVPTSVRLRLVVADAGSDDAATVDALANLIVRA</sequence>
<dbReference type="Pfam" id="PF01661">
    <property type="entry name" value="Macro"/>
    <property type="match status" value="1"/>
</dbReference>
<evidence type="ECO:0000313" key="3">
    <source>
        <dbReference type="Proteomes" id="UP000241890"/>
    </source>
</evidence>
<dbReference type="Gene3D" id="3.40.220.10">
    <property type="entry name" value="Leucine Aminopeptidase, subunit E, domain 1"/>
    <property type="match status" value="1"/>
</dbReference>
<dbReference type="SUPFAM" id="SSF52949">
    <property type="entry name" value="Macro domain-like"/>
    <property type="match status" value="1"/>
</dbReference>
<dbReference type="PROSITE" id="PS51154">
    <property type="entry name" value="MACRO"/>
    <property type="match status" value="1"/>
</dbReference>
<dbReference type="EMBL" id="BEYU01000059">
    <property type="protein sequence ID" value="GBG29495.1"/>
    <property type="molecule type" value="Genomic_DNA"/>
</dbReference>
<name>A0A2R5GFX0_9STRA</name>
<dbReference type="InterPro" id="IPR002589">
    <property type="entry name" value="Macro_dom"/>
</dbReference>
<dbReference type="InParanoid" id="A0A2R5GFX0"/>
<dbReference type="AlphaFoldDB" id="A0A2R5GFX0"/>
<keyword evidence="3" id="KW-1185">Reference proteome</keyword>